<gene>
    <name evidence="1" type="ORF">BCR41DRAFT_387111</name>
</gene>
<protein>
    <submittedName>
        <fullName evidence="1">Uncharacterized protein</fullName>
    </submittedName>
</protein>
<dbReference type="GeneID" id="33569705"/>
<sequence length="646" mass="72421">MQPHLIIYDVALELLECHCVEPGEQSLIARLGLSLSLVQLCQVVSSSSIVIACKTNIRGSVNGFNLFEWTPSKQRLLQARLETDHIAGINGSFQKQSWSVIFTDPNQTGAVRALGSAIMSNTFDSKAPQLTMHITAICPQYKQNVKYVFLSLRHQASFNNSDQPSHIEEPTQMWVQTQSNELAFFQRGSLQWSTALPTSVEKIFIAECQVPDKLSQLCLLVRFDETLRVYNSITGGIIKDLSITMSDFIISDVRELGVKSIVIINNGELQSDEQCLIYPETTISTVATPVKKATHEDITRAKTNMDHVLMTLGQQIEHKREQIGRLRTSLTSKSEIIQECQDLMTGPLQSMFLTGGGSYMSIDGTFGPEDMTLFRRKREHRRKQVLKRLVHIIGSGVDTNFLQKEDQYESNDGDVAPHGFVDILECVSGSHVFIEDNLVWVGVRVKNMYESPIFNVRLSVLLQNSCGQSISELGSQANGLLVCTISIESSALEDSEYFDKSSAVRRILSNGILLHFDRKSVQSFDVDIPHRTVLITRFSIVDQYPSIWRPYLENIVLHAKTGCRLDNISLQRLSILLQDGLRLSHGVDSLSFGSLEEGVIALIYPRSGMVKLNTDHTSWNVIFKARTEALAINYARRTVLLCSRFA</sequence>
<evidence type="ECO:0000313" key="1">
    <source>
        <dbReference type="EMBL" id="ORZ13896.1"/>
    </source>
</evidence>
<proteinExistence type="predicted"/>
<dbReference type="OrthoDB" id="2438571at2759"/>
<keyword evidence="2" id="KW-1185">Reference proteome</keyword>
<dbReference type="InParanoid" id="A0A1Y2GKR0"/>
<evidence type="ECO:0000313" key="2">
    <source>
        <dbReference type="Proteomes" id="UP000193648"/>
    </source>
</evidence>
<accession>A0A1Y2GKR0</accession>
<dbReference type="RefSeq" id="XP_021880680.1">
    <property type="nucleotide sequence ID" value="XM_022027862.1"/>
</dbReference>
<name>A0A1Y2GKR0_9FUNG</name>
<comment type="caution">
    <text evidence="1">The sequence shown here is derived from an EMBL/GenBank/DDBJ whole genome shotgun (WGS) entry which is preliminary data.</text>
</comment>
<reference evidence="1 2" key="1">
    <citation type="submission" date="2016-07" db="EMBL/GenBank/DDBJ databases">
        <title>Pervasive Adenine N6-methylation of Active Genes in Fungi.</title>
        <authorList>
            <consortium name="DOE Joint Genome Institute"/>
            <person name="Mondo S.J."/>
            <person name="Dannebaum R.O."/>
            <person name="Kuo R.C."/>
            <person name="Labutti K."/>
            <person name="Haridas S."/>
            <person name="Kuo A."/>
            <person name="Salamov A."/>
            <person name="Ahrendt S.R."/>
            <person name="Lipzen A."/>
            <person name="Sullivan W."/>
            <person name="Andreopoulos W.B."/>
            <person name="Clum A."/>
            <person name="Lindquist E."/>
            <person name="Daum C."/>
            <person name="Ramamoorthy G.K."/>
            <person name="Gryganskyi A."/>
            <person name="Culley D."/>
            <person name="Magnuson J.K."/>
            <person name="James T.Y."/>
            <person name="O'Malley M.A."/>
            <person name="Stajich J.E."/>
            <person name="Spatafora J.W."/>
            <person name="Visel A."/>
            <person name="Grigoriev I.V."/>
        </authorList>
    </citation>
    <scope>NUCLEOTIDE SEQUENCE [LARGE SCALE GENOMIC DNA]</scope>
    <source>
        <strain evidence="1 2">NRRL 3116</strain>
    </source>
</reference>
<dbReference type="AlphaFoldDB" id="A0A1Y2GKR0"/>
<dbReference type="EMBL" id="MCFF01000022">
    <property type="protein sequence ID" value="ORZ13896.1"/>
    <property type="molecule type" value="Genomic_DNA"/>
</dbReference>
<dbReference type="Proteomes" id="UP000193648">
    <property type="component" value="Unassembled WGS sequence"/>
</dbReference>
<organism evidence="1 2">
    <name type="scientific">Lobosporangium transversale</name>
    <dbReference type="NCBI Taxonomy" id="64571"/>
    <lineage>
        <taxon>Eukaryota</taxon>
        <taxon>Fungi</taxon>
        <taxon>Fungi incertae sedis</taxon>
        <taxon>Mucoromycota</taxon>
        <taxon>Mortierellomycotina</taxon>
        <taxon>Mortierellomycetes</taxon>
        <taxon>Mortierellales</taxon>
        <taxon>Mortierellaceae</taxon>
        <taxon>Lobosporangium</taxon>
    </lineage>
</organism>